<dbReference type="AlphaFoldDB" id="A0A1H8B846"/>
<dbReference type="RefSeq" id="WP_042449666.1">
    <property type="nucleotide sequence ID" value="NZ_BBPN01000016.1"/>
</dbReference>
<keyword evidence="2" id="KW-1185">Reference proteome</keyword>
<gene>
    <name evidence="1" type="ORF">SAMN05414137_1598</name>
</gene>
<sequence length="399" mass="43054">MGHYPWLRIAGCAVIAGTDDLLALFTEAERHHVPRPQREDEADEADDWWFGYRSTPRALRDRLQAQGMTADQARYDLEQELARWSRPDPGPPDGWKGPVPSAEDVLEMITKSIALPYDLRGALLDDGFLDTVFIRMSRRTMLRLLVDRAPEAAVVDLDLSQLTGGCCFPYDMDKARAADARGEQLSAGRELSPLLVLTEGATDARLLTKAMRVTHPHLSGFVSFLDFDLPASGRPEGGVSALAKTTTTFIAAGVANRFIALADNDRPAHQALAKLKAKGVPGHCRILHYPPLQLLAAYPTLPPGASAPVPADVNGSAGTLELYLGRDILTGPDGRLVPLPLNAAGAGGFASKDKKAMQDRFERKCDAALAAAGTDPEGDWSAVRAIIDVILHAFDQPPA</sequence>
<evidence type="ECO:0000313" key="1">
    <source>
        <dbReference type="EMBL" id="SEM79022.1"/>
    </source>
</evidence>
<dbReference type="Proteomes" id="UP000183015">
    <property type="component" value="Unassembled WGS sequence"/>
</dbReference>
<dbReference type="eggNOG" id="ENOG502ZAR4">
    <property type="taxonomic scope" value="Bacteria"/>
</dbReference>
<dbReference type="OrthoDB" id="5141316at2"/>
<evidence type="ECO:0008006" key="3">
    <source>
        <dbReference type="Google" id="ProtNLM"/>
    </source>
</evidence>
<reference evidence="2" key="1">
    <citation type="submission" date="2016-10" db="EMBL/GenBank/DDBJ databases">
        <authorList>
            <person name="Varghese N."/>
        </authorList>
    </citation>
    <scope>NUCLEOTIDE SEQUENCE [LARGE SCALE GENOMIC DNA]</scope>
    <source>
        <strain evidence="2">DSM 45096 / BCRC 16803 / CGMCC 4.1857 / CIP 109030 / JCM 12277 / KCTC 19219 / NBRC 100920 / 33214</strain>
    </source>
</reference>
<protein>
    <recommendedName>
        <fullName evidence="3">HEPN/Toprim N-terminal domain-containing protein</fullName>
    </recommendedName>
</protein>
<name>A0A1H8B846_STRJI</name>
<proteinExistence type="predicted"/>
<accession>A0A1H8B846</accession>
<dbReference type="EMBL" id="FOAZ01000059">
    <property type="protein sequence ID" value="SEM79022.1"/>
    <property type="molecule type" value="Genomic_DNA"/>
</dbReference>
<organism evidence="1 2">
    <name type="scientific">Streptacidiphilus jiangxiensis</name>
    <dbReference type="NCBI Taxonomy" id="235985"/>
    <lineage>
        <taxon>Bacteria</taxon>
        <taxon>Bacillati</taxon>
        <taxon>Actinomycetota</taxon>
        <taxon>Actinomycetes</taxon>
        <taxon>Kitasatosporales</taxon>
        <taxon>Streptomycetaceae</taxon>
        <taxon>Streptacidiphilus</taxon>
    </lineage>
</organism>
<evidence type="ECO:0000313" key="2">
    <source>
        <dbReference type="Proteomes" id="UP000183015"/>
    </source>
</evidence>